<dbReference type="InterPro" id="IPR036452">
    <property type="entry name" value="Ribo_hydro-like"/>
</dbReference>
<dbReference type="InterPro" id="IPR001910">
    <property type="entry name" value="Inosine/uridine_hydrolase_dom"/>
</dbReference>
<evidence type="ECO:0000259" key="4">
    <source>
        <dbReference type="Pfam" id="PF01156"/>
    </source>
</evidence>
<evidence type="ECO:0000313" key="5">
    <source>
        <dbReference type="EMBL" id="ORY80204.1"/>
    </source>
</evidence>
<sequence length="364" mass="39036">MPLHVWLDADPGHDDAIAILLALHLPEIKLVGLSTVHGNGSLEHTTLNAARLVCSFASPERAAALPIVQGAAQPLLRPAKHDTEIHGDDGLGGVEGLLDGTDEHVKRKLLEAKAGNVVLAMAEAARAMPGGEGDEGRLAIVATGTLTNAALFCATFPELVRDKVSQIVLMGGAEGRGNRSPTGEFNIICDPEAAAMVFDAEVKVVMVPLNITHTNLFTSDDNQRLLQAVSSSAFSTGAKTPLRHTLSTLLNFFAATYLKVFGFEAPPVHDPLCIAYLSHPHLFKGTRFRVDVETIGRHTSGTTSVDLWGYRDAELTAMEDPESRASWGRLGKNVWVAEEVDVPAFWALFQECVDRADEVSPLNA</sequence>
<comment type="similarity">
    <text evidence="1">Belongs to the IUNH family.</text>
</comment>
<dbReference type="SUPFAM" id="SSF53590">
    <property type="entry name" value="Nucleoside hydrolase"/>
    <property type="match status" value="1"/>
</dbReference>
<comment type="caution">
    <text evidence="5">The sequence shown here is derived from an EMBL/GenBank/DDBJ whole genome shotgun (WGS) entry which is preliminary data.</text>
</comment>
<dbReference type="OrthoDB" id="432381at2759"/>
<keyword evidence="6" id="KW-1185">Reference proteome</keyword>
<dbReference type="STRING" id="106004.A0A1Y2F9T6"/>
<evidence type="ECO:0000256" key="3">
    <source>
        <dbReference type="ARBA" id="ARBA00023295"/>
    </source>
</evidence>
<dbReference type="PANTHER" id="PTHR12304:SF4">
    <property type="entry name" value="URIDINE NUCLEOSIDASE"/>
    <property type="match status" value="1"/>
</dbReference>
<dbReference type="Gene3D" id="3.90.245.10">
    <property type="entry name" value="Ribonucleoside hydrolase-like"/>
    <property type="match status" value="1"/>
</dbReference>
<reference evidence="5 6" key="1">
    <citation type="submission" date="2016-07" db="EMBL/GenBank/DDBJ databases">
        <title>Pervasive Adenine N6-methylation of Active Genes in Fungi.</title>
        <authorList>
            <consortium name="DOE Joint Genome Institute"/>
            <person name="Mondo S.J."/>
            <person name="Dannebaum R.O."/>
            <person name="Kuo R.C."/>
            <person name="Labutti K."/>
            <person name="Haridas S."/>
            <person name="Kuo A."/>
            <person name="Salamov A."/>
            <person name="Ahrendt S.R."/>
            <person name="Lipzen A."/>
            <person name="Sullivan W."/>
            <person name="Andreopoulos W.B."/>
            <person name="Clum A."/>
            <person name="Lindquist E."/>
            <person name="Daum C."/>
            <person name="Ramamoorthy G.K."/>
            <person name="Gryganskyi A."/>
            <person name="Culley D."/>
            <person name="Magnuson J.K."/>
            <person name="James T.Y."/>
            <person name="O'Malley M.A."/>
            <person name="Stajich J.E."/>
            <person name="Spatafora J.W."/>
            <person name="Visel A."/>
            <person name="Grigoriev I.V."/>
        </authorList>
    </citation>
    <scope>NUCLEOTIDE SEQUENCE [LARGE SCALE GENOMIC DNA]</scope>
    <source>
        <strain evidence="5 6">62-1032</strain>
    </source>
</reference>
<proteinExistence type="inferred from homology"/>
<evidence type="ECO:0000313" key="6">
    <source>
        <dbReference type="Proteomes" id="UP000193467"/>
    </source>
</evidence>
<organism evidence="5 6">
    <name type="scientific">Leucosporidium creatinivorum</name>
    <dbReference type="NCBI Taxonomy" id="106004"/>
    <lineage>
        <taxon>Eukaryota</taxon>
        <taxon>Fungi</taxon>
        <taxon>Dikarya</taxon>
        <taxon>Basidiomycota</taxon>
        <taxon>Pucciniomycotina</taxon>
        <taxon>Microbotryomycetes</taxon>
        <taxon>Leucosporidiales</taxon>
        <taxon>Leucosporidium</taxon>
    </lineage>
</organism>
<dbReference type="GO" id="GO:0006152">
    <property type="term" value="P:purine nucleoside catabolic process"/>
    <property type="evidence" value="ECO:0007669"/>
    <property type="project" value="TreeGrafter"/>
</dbReference>
<dbReference type="PANTHER" id="PTHR12304">
    <property type="entry name" value="INOSINE-URIDINE PREFERRING NUCLEOSIDE HYDROLASE"/>
    <property type="match status" value="1"/>
</dbReference>
<keyword evidence="2 5" id="KW-0378">Hydrolase</keyword>
<dbReference type="CDD" id="cd02651">
    <property type="entry name" value="nuc_hydro_IU_UC_XIUA"/>
    <property type="match status" value="1"/>
</dbReference>
<dbReference type="FunCoup" id="A0A1Y2F9T6">
    <property type="interactions" value="274"/>
</dbReference>
<protein>
    <submittedName>
        <fullName evidence="5">Inosine/uridine-preferring nucleoside hydrolase domain-containing protein</fullName>
    </submittedName>
</protein>
<dbReference type="InterPro" id="IPR023186">
    <property type="entry name" value="IUNH"/>
</dbReference>
<dbReference type="InterPro" id="IPR015910">
    <property type="entry name" value="I/U_nuclsd_hydro_CS"/>
</dbReference>
<accession>A0A1Y2F9T6</accession>
<dbReference type="Pfam" id="PF01156">
    <property type="entry name" value="IU_nuc_hydro"/>
    <property type="match status" value="1"/>
</dbReference>
<name>A0A1Y2F9T6_9BASI</name>
<gene>
    <name evidence="5" type="ORF">BCR35DRAFT_279141</name>
</gene>
<dbReference type="GO" id="GO:0008477">
    <property type="term" value="F:purine nucleosidase activity"/>
    <property type="evidence" value="ECO:0007669"/>
    <property type="project" value="TreeGrafter"/>
</dbReference>
<feature type="domain" description="Inosine/uridine-preferring nucleoside hydrolase" evidence="4">
    <location>
        <begin position="5"/>
        <end position="347"/>
    </location>
</feature>
<dbReference type="PROSITE" id="PS01247">
    <property type="entry name" value="IUNH"/>
    <property type="match status" value="1"/>
</dbReference>
<keyword evidence="3" id="KW-0326">Glycosidase</keyword>
<dbReference type="EMBL" id="MCGR01000025">
    <property type="protein sequence ID" value="ORY80204.1"/>
    <property type="molecule type" value="Genomic_DNA"/>
</dbReference>
<evidence type="ECO:0000256" key="1">
    <source>
        <dbReference type="ARBA" id="ARBA00009176"/>
    </source>
</evidence>
<dbReference type="InParanoid" id="A0A1Y2F9T6"/>
<dbReference type="Proteomes" id="UP000193467">
    <property type="component" value="Unassembled WGS sequence"/>
</dbReference>
<dbReference type="GO" id="GO:0005829">
    <property type="term" value="C:cytosol"/>
    <property type="evidence" value="ECO:0007669"/>
    <property type="project" value="TreeGrafter"/>
</dbReference>
<dbReference type="AlphaFoldDB" id="A0A1Y2F9T6"/>
<dbReference type="GO" id="GO:0045437">
    <property type="term" value="F:uridine nucleosidase activity"/>
    <property type="evidence" value="ECO:0007669"/>
    <property type="project" value="UniProtKB-ARBA"/>
</dbReference>
<evidence type="ECO:0000256" key="2">
    <source>
        <dbReference type="ARBA" id="ARBA00022801"/>
    </source>
</evidence>